<dbReference type="EMBL" id="CBWP010000021">
    <property type="protein sequence ID" value="CDL37130.1"/>
    <property type="molecule type" value="Genomic_DNA"/>
</dbReference>
<evidence type="ECO:0000313" key="2">
    <source>
        <dbReference type="Proteomes" id="UP000019194"/>
    </source>
</evidence>
<organism evidence="1 2">
    <name type="scientific">Citrobacter freundii</name>
    <dbReference type="NCBI Taxonomy" id="546"/>
    <lineage>
        <taxon>Bacteria</taxon>
        <taxon>Pseudomonadati</taxon>
        <taxon>Pseudomonadota</taxon>
        <taxon>Gammaproteobacteria</taxon>
        <taxon>Enterobacterales</taxon>
        <taxon>Enterobacteriaceae</taxon>
        <taxon>Citrobacter</taxon>
        <taxon>Citrobacter freundii complex</taxon>
    </lineage>
</organism>
<accession>A0A7G2IJI9</accession>
<sequence>MAWCVVCPHISALGCKPPHTFGRSGEAKIFATQGFIQLNAWRISRFA</sequence>
<comment type="caution">
    <text evidence="1">The sequence shown here is derived from an EMBL/GenBank/DDBJ whole genome shotgun (WGS) entry which is preliminary data.</text>
</comment>
<evidence type="ECO:0000313" key="1">
    <source>
        <dbReference type="EMBL" id="CDL37130.1"/>
    </source>
</evidence>
<dbReference type="Proteomes" id="UP000019194">
    <property type="component" value="Unassembled WGS sequence"/>
</dbReference>
<proteinExistence type="predicted"/>
<protein>
    <submittedName>
        <fullName evidence="1">Uncharacterized protein</fullName>
    </submittedName>
</protein>
<dbReference type="AlphaFoldDB" id="A0A7G2IJI9"/>
<name>A0A7G2IJI9_CITFR</name>
<reference evidence="1 2" key="1">
    <citation type="submission" date="2013-10" db="EMBL/GenBank/DDBJ databases">
        <title>Antibiotic resistance diversity of beta-lactamase producers in the General Hospital Vienna.</title>
        <authorList>
            <person name="Barisic I."/>
            <person name="Mitteregger D."/>
            <person name="Hirschl A.M."/>
            <person name="Noehammer C."/>
            <person name="Wiesinger-Mayr H."/>
        </authorList>
    </citation>
    <scope>NUCLEOTIDE SEQUENCE [LARGE SCALE GENOMIC DNA]</scope>
    <source>
        <strain evidence="1 2">ISC11</strain>
    </source>
</reference>